<feature type="region of interest" description="Disordered" evidence="1">
    <location>
        <begin position="290"/>
        <end position="312"/>
    </location>
</feature>
<feature type="domain" description="Rho-GAP" evidence="2">
    <location>
        <begin position="1"/>
        <end position="47"/>
    </location>
</feature>
<feature type="region of interest" description="Disordered" evidence="1">
    <location>
        <begin position="480"/>
        <end position="518"/>
    </location>
</feature>
<evidence type="ECO:0000256" key="1">
    <source>
        <dbReference type="SAM" id="MobiDB-lite"/>
    </source>
</evidence>
<dbReference type="AlphaFoldDB" id="A0A1E1XJK4"/>
<dbReference type="InterPro" id="IPR008936">
    <property type="entry name" value="Rho_GTPase_activation_prot"/>
</dbReference>
<reference evidence="3" key="1">
    <citation type="submission" date="2016-09" db="EMBL/GenBank/DDBJ databases">
        <authorList>
            <person name="Capua I."/>
            <person name="De Benedictis P."/>
            <person name="Joannis T."/>
            <person name="Lombin L.H."/>
            <person name="Cattoli G."/>
        </authorList>
    </citation>
    <scope>NUCLEOTIDE SEQUENCE</scope>
</reference>
<evidence type="ECO:0000259" key="2">
    <source>
        <dbReference type="PROSITE" id="PS50238"/>
    </source>
</evidence>
<dbReference type="PANTHER" id="PTHR23175:SF23">
    <property type="entry name" value="PDZ DOMAIN-CONTAINING PROTEIN"/>
    <property type="match status" value="1"/>
</dbReference>
<name>A0A1E1XJK4_AMBSC</name>
<feature type="region of interest" description="Disordered" evidence="1">
    <location>
        <begin position="360"/>
        <end position="389"/>
    </location>
</feature>
<reference evidence="3" key="2">
    <citation type="journal article" date="2017" name="Front. Cell. Infect. Microbiol.">
        <title>Analysis of the Salivary Gland Transcriptome of Unfed and Partially Fed Amblyomma sculptum Ticks and Descriptive Proteome of the Saliva.</title>
        <authorList>
            <person name="Esteves E."/>
            <person name="Maruyama S.R."/>
            <person name="Kawahara R."/>
            <person name="Fujita A."/>
            <person name="Martins L.A."/>
            <person name="Righi A.A."/>
            <person name="Costa F.B."/>
            <person name="Palmisano G."/>
            <person name="Labruna M.B."/>
            <person name="Sa-Nunes A."/>
            <person name="Ribeiro J.M.C."/>
            <person name="Fogaca A.C."/>
        </authorList>
    </citation>
    <scope>NUCLEOTIDE SEQUENCE</scope>
</reference>
<organism evidence="3">
    <name type="scientific">Amblyomma sculptum</name>
    <name type="common">Tick</name>
    <dbReference type="NCBI Taxonomy" id="1581419"/>
    <lineage>
        <taxon>Eukaryota</taxon>
        <taxon>Metazoa</taxon>
        <taxon>Ecdysozoa</taxon>
        <taxon>Arthropoda</taxon>
        <taxon>Chelicerata</taxon>
        <taxon>Arachnida</taxon>
        <taxon>Acari</taxon>
        <taxon>Parasitiformes</taxon>
        <taxon>Ixodida</taxon>
        <taxon>Ixodoidea</taxon>
        <taxon>Ixodidae</taxon>
        <taxon>Amblyomminae</taxon>
        <taxon>Amblyomma</taxon>
    </lineage>
</organism>
<feature type="compositionally biased region" description="Low complexity" evidence="1">
    <location>
        <begin position="366"/>
        <end position="376"/>
    </location>
</feature>
<feature type="region of interest" description="Disordered" evidence="1">
    <location>
        <begin position="140"/>
        <end position="195"/>
    </location>
</feature>
<protein>
    <submittedName>
        <fullName evidence="3">Putative rho gtpase-activating protein</fullName>
    </submittedName>
</protein>
<dbReference type="PROSITE" id="PS50238">
    <property type="entry name" value="RHOGAP"/>
    <property type="match status" value="1"/>
</dbReference>
<sequence>MEARNLAIVFGPTLVRTADNSMLTMITDMSHQCHITEALINYVDYVFSPSDEAAVPDLPLDVTALSDTDSSVLLGNLHKVSCQTGSNPEVSPRDLVSSLVSAANRKLRQRKLSLTVESSGPSSGALKPGSRVKDKILAFESKVGDEPSSSKAASNGSLPAESASPPPPPLSAGSNSYPPSPTRTLLGSPPQTPSVCSEDLCSSLASGSASPRTYGQLSALAQQKVRHLEEETRAQLRASSRRCWPPPACPGGPAQREQIERDWQRAKQELEREDLLDFLADEPTAYLRLLGGSNGGQQQSSPVPFSPLTSSTRGFFRLPQVSQASQAPAPPENSELHQKDFHMPVAINDVQMPGSCAETFQQQYTSSSQPMESPSSQAPPQPPTNLFDSLHEKENIPQTTTSAAPSCGTSVTYRCKKQCLNGAAATRYAIYRVDDEAAGAGGRPQQRHSENGVVAALVSRLVEGEAAPVAVGGTRRRPLSSMGLQRRHTIGSSRDVKFHPFPSVRKVPSGQRTDDGVEWKRAASLRVASPV</sequence>
<dbReference type="InterPro" id="IPR000198">
    <property type="entry name" value="RhoGAP_dom"/>
</dbReference>
<feature type="region of interest" description="Disordered" evidence="1">
    <location>
        <begin position="112"/>
        <end position="131"/>
    </location>
</feature>
<feature type="region of interest" description="Disordered" evidence="1">
    <location>
        <begin position="237"/>
        <end position="257"/>
    </location>
</feature>
<dbReference type="GO" id="GO:0007165">
    <property type="term" value="P:signal transduction"/>
    <property type="evidence" value="ECO:0007669"/>
    <property type="project" value="InterPro"/>
</dbReference>
<proteinExistence type="evidence at transcript level"/>
<evidence type="ECO:0000313" key="3">
    <source>
        <dbReference type="EMBL" id="JAT99418.1"/>
    </source>
</evidence>
<dbReference type="Gene3D" id="1.10.555.10">
    <property type="entry name" value="Rho GTPase activation protein"/>
    <property type="match status" value="1"/>
</dbReference>
<accession>A0A1E1XJK4</accession>
<dbReference type="SUPFAM" id="SSF48350">
    <property type="entry name" value="GTPase activation domain, GAP"/>
    <property type="match status" value="1"/>
</dbReference>
<dbReference type="EMBL" id="GFAA01004016">
    <property type="protein sequence ID" value="JAT99418.1"/>
    <property type="molecule type" value="mRNA"/>
</dbReference>
<dbReference type="PANTHER" id="PTHR23175">
    <property type="entry name" value="PDZ DOMAIN-CONTAINING PROTEIN"/>
    <property type="match status" value="1"/>
</dbReference>